<accession>H2J8F7</accession>
<geneLocation type="plasmid" evidence="1 2">
    <name>pMARPI01</name>
</geneLocation>
<protein>
    <submittedName>
        <fullName evidence="1">Uncharacterized protein</fullName>
    </submittedName>
</protein>
<evidence type="ECO:0000313" key="2">
    <source>
        <dbReference type="Proteomes" id="UP000007161"/>
    </source>
</evidence>
<dbReference type="KEGG" id="mpz:Marpi_2128"/>
<keyword evidence="1" id="KW-0614">Plasmid</keyword>
<dbReference type="RefSeq" id="WP_014293691.1">
    <property type="nucleotide sequence ID" value="NC_016748.1"/>
</dbReference>
<evidence type="ECO:0000313" key="1">
    <source>
        <dbReference type="EMBL" id="AEX86501.1"/>
    </source>
</evidence>
<proteinExistence type="predicted"/>
<organism evidence="1 2">
    <name type="scientific">Marinitoga piezophila (strain DSM 14283 / JCM 11233 / KA3)</name>
    <dbReference type="NCBI Taxonomy" id="443254"/>
    <lineage>
        <taxon>Bacteria</taxon>
        <taxon>Thermotogati</taxon>
        <taxon>Thermotogota</taxon>
        <taxon>Thermotogae</taxon>
        <taxon>Petrotogales</taxon>
        <taxon>Petrotogaceae</taxon>
        <taxon>Marinitoga</taxon>
    </lineage>
</organism>
<dbReference type="EMBL" id="CP003258">
    <property type="protein sequence ID" value="AEX86501.1"/>
    <property type="molecule type" value="Genomic_DNA"/>
</dbReference>
<dbReference type="HOGENOM" id="CLU_536174_0_0_0"/>
<dbReference type="Proteomes" id="UP000007161">
    <property type="component" value="Plasmid pMARPI01"/>
</dbReference>
<name>H2J8F7_MARPK</name>
<dbReference type="AlphaFoldDB" id="H2J8F7"/>
<keyword evidence="2" id="KW-1185">Reference proteome</keyword>
<sequence>MSLEIQVFETERMAFFIMNYSEKLIYEFLQKANEFKIVPEMFFPFNIYDFDGNINNLVKDFFPERSENRYHNKFLFMVDKHQIEITKIENISHDEQIAKGKISLKKYNELLKHYKKNIILEENISKKLLEMLEENIKTIKEFEKRKFKYALKKQNLTKEDLITAERKFESFFNYKNIDEFIKNFPDSSLWLFLKYYTNTYKESYVKTPVHFENLYTALPFEKEGQIQILDSKTQEPILLNLSFPEQKAIFALQKILKKRSYNGDKKEPVKYTLEDPTLEIINNNLYSAQLRINLNEYYEAYGLNKNKKSGGKLYKEAKEALNSLLAKEFDFKLTFKAYDKKSKKTVKVQEVVRNMKLMYLIESEISIFEGNKRTSTRKNFYIKLSDIFTRDIIKYSLHLPEDVFEIISKNFTRDAESAMNILRYFYLKAFKLSYHDKTGEKTLIIKEDLERFAIRAKLEKYIKERKISNLKRSLRTKLEKFKRLGFINNYRISNDEVYIELNKKRFLS</sequence>
<reference evidence="2" key="2">
    <citation type="submission" date="2012-01" db="EMBL/GenBank/DDBJ databases">
        <title>Complete sequence of plasmid of Marinitoga piezophila KA3.</title>
        <authorList>
            <person name="Lucas S."/>
            <person name="Han J."/>
            <person name="Lapidus A."/>
            <person name="Cheng J.-F."/>
            <person name="Goodwin L."/>
            <person name="Pitluck S."/>
            <person name="Peters L."/>
            <person name="Mikhailova N."/>
            <person name="Teshima H."/>
            <person name="Detter J.C."/>
            <person name="Han C."/>
            <person name="Tapia R."/>
            <person name="Land M."/>
            <person name="Hauser L."/>
            <person name="Kyrpides N."/>
            <person name="Ivanova N."/>
            <person name="Pagani I."/>
            <person name="Jebbar M."/>
            <person name="Vannier P."/>
            <person name="Oger P."/>
            <person name="Cario A."/>
            <person name="Bartlett D."/>
            <person name="Noll K.M."/>
            <person name="Woyke T."/>
        </authorList>
    </citation>
    <scope>NUCLEOTIDE SEQUENCE [LARGE SCALE GENOMIC DNA]</scope>
    <source>
        <strain evidence="2">DSM 14283 / JCM 11233 / KA3</strain>
        <plasmid evidence="2">pMARPI01</plasmid>
    </source>
</reference>
<gene>
    <name evidence="1" type="ordered locus">Marpi_2128</name>
</gene>
<reference evidence="1 2" key="1">
    <citation type="journal article" date="2012" name="J. Bacteriol.">
        <title>Complete Genome Sequence of the Thermophilic, Piezophilic, Heterotrophic Bacterium Marinitoga piezophila KA3.</title>
        <authorList>
            <person name="Lucas S."/>
            <person name="Han J."/>
            <person name="Lapidus A."/>
            <person name="Cheng J.F."/>
            <person name="Goodwin L.A."/>
            <person name="Pitluck S."/>
            <person name="Peters L."/>
            <person name="Mikhailova N."/>
            <person name="Teshima H."/>
            <person name="Detter J.C."/>
            <person name="Han C."/>
            <person name="Tapia R."/>
            <person name="Land M."/>
            <person name="Hauser L."/>
            <person name="Kyrpides N.C."/>
            <person name="Ivanova N."/>
            <person name="Pagani I."/>
            <person name="Vannier P."/>
            <person name="Oger P."/>
            <person name="Bartlett D.H."/>
            <person name="Noll K.M."/>
            <person name="Woyke T."/>
            <person name="Jebbar M."/>
        </authorList>
    </citation>
    <scope>NUCLEOTIDE SEQUENCE [LARGE SCALE GENOMIC DNA]</scope>
    <source>
        <strain evidence="2">DSM 14283 / JCM 11233 / KA3</strain>
        <plasmid evidence="1 2">pMARPI01</plasmid>
    </source>
</reference>